<keyword evidence="2" id="KW-1185">Reference proteome</keyword>
<dbReference type="RefSeq" id="WP_208650228.1">
    <property type="nucleotide sequence ID" value="NZ_CP036528.1"/>
</dbReference>
<evidence type="ECO:0000313" key="2">
    <source>
        <dbReference type="Proteomes" id="UP000291151"/>
    </source>
</evidence>
<dbReference type="EMBL" id="CP036528">
    <property type="protein sequence ID" value="QBK26538.1"/>
    <property type="molecule type" value="Genomic_DNA"/>
</dbReference>
<organism evidence="1 2">
    <name type="scientific">Ureibacillus thermophilus</name>
    <dbReference type="NCBI Taxonomy" id="367743"/>
    <lineage>
        <taxon>Bacteria</taxon>
        <taxon>Bacillati</taxon>
        <taxon>Bacillota</taxon>
        <taxon>Bacilli</taxon>
        <taxon>Bacillales</taxon>
        <taxon>Caryophanaceae</taxon>
        <taxon>Ureibacillus</taxon>
    </lineage>
</organism>
<dbReference type="KEGG" id="uth:DKZ56_12085"/>
<evidence type="ECO:0000313" key="1">
    <source>
        <dbReference type="EMBL" id="QBK26538.1"/>
    </source>
</evidence>
<proteinExistence type="predicted"/>
<accession>A0A4P6UWS6</accession>
<protein>
    <submittedName>
        <fullName evidence="1">Uncharacterized protein</fullName>
    </submittedName>
</protein>
<gene>
    <name evidence="1" type="ORF">DKZ56_12085</name>
</gene>
<name>A0A4P6UWS6_9BACL</name>
<dbReference type="Proteomes" id="UP000291151">
    <property type="component" value="Chromosome"/>
</dbReference>
<reference evidence="1 2" key="1">
    <citation type="submission" date="2019-02" db="EMBL/GenBank/DDBJ databases">
        <title>Ureibacillus thermophilus.</title>
        <authorList>
            <person name="Sunny J.S."/>
            <person name="Natarajan A."/>
            <person name="Saleena L.M."/>
        </authorList>
    </citation>
    <scope>NUCLEOTIDE SEQUENCE [LARGE SCALE GENOMIC DNA]</scope>
    <source>
        <strain evidence="1 2">LM102</strain>
    </source>
</reference>
<dbReference type="AlphaFoldDB" id="A0A4P6UWS6"/>
<sequence length="96" mass="11594">MIDGVELERVFIKKDVVMKKLYQFMEVRASFHSFPFVYDSRIRLKRPLLSKGEWFFDSFAIWNEKTKRLEEIKGLYSDVLLDEIKQLILKGMEEQK</sequence>